<comment type="caution">
    <text evidence="2">The sequence shown here is derived from an EMBL/GenBank/DDBJ whole genome shotgun (WGS) entry which is preliminary data.</text>
</comment>
<evidence type="ECO:0000313" key="3">
    <source>
        <dbReference type="Proteomes" id="UP001295684"/>
    </source>
</evidence>
<gene>
    <name evidence="2" type="ORF">ECRASSUSDP1_LOCUS3743</name>
</gene>
<evidence type="ECO:0000256" key="1">
    <source>
        <dbReference type="SAM" id="SignalP"/>
    </source>
</evidence>
<accession>A0AAD1U6S5</accession>
<evidence type="ECO:0008006" key="4">
    <source>
        <dbReference type="Google" id="ProtNLM"/>
    </source>
</evidence>
<protein>
    <recommendedName>
        <fullName evidence="4">Thioredoxin domain-containing protein</fullName>
    </recommendedName>
</protein>
<keyword evidence="1" id="KW-0732">Signal</keyword>
<dbReference type="Proteomes" id="UP001295684">
    <property type="component" value="Unassembled WGS sequence"/>
</dbReference>
<proteinExistence type="predicted"/>
<dbReference type="AlphaFoldDB" id="A0AAD1U6S5"/>
<organism evidence="2 3">
    <name type="scientific">Euplotes crassus</name>
    <dbReference type="NCBI Taxonomy" id="5936"/>
    <lineage>
        <taxon>Eukaryota</taxon>
        <taxon>Sar</taxon>
        <taxon>Alveolata</taxon>
        <taxon>Ciliophora</taxon>
        <taxon>Intramacronucleata</taxon>
        <taxon>Spirotrichea</taxon>
        <taxon>Hypotrichia</taxon>
        <taxon>Euplotida</taxon>
        <taxon>Euplotidae</taxon>
        <taxon>Moneuplotes</taxon>
    </lineage>
</organism>
<evidence type="ECO:0000313" key="2">
    <source>
        <dbReference type="EMBL" id="CAI2362420.1"/>
    </source>
</evidence>
<name>A0AAD1U6S5_EUPCR</name>
<feature type="signal peptide" evidence="1">
    <location>
        <begin position="1"/>
        <end position="20"/>
    </location>
</feature>
<dbReference type="EMBL" id="CAMPGE010003583">
    <property type="protein sequence ID" value="CAI2362420.1"/>
    <property type="molecule type" value="Genomic_DNA"/>
</dbReference>
<reference evidence="2" key="1">
    <citation type="submission" date="2023-07" db="EMBL/GenBank/DDBJ databases">
        <authorList>
            <consortium name="AG Swart"/>
            <person name="Singh M."/>
            <person name="Singh A."/>
            <person name="Seah K."/>
            <person name="Emmerich C."/>
        </authorList>
    </citation>
    <scope>NUCLEOTIDE SEQUENCE</scope>
    <source>
        <strain evidence="2">DP1</strain>
    </source>
</reference>
<sequence length="615" mass="71721">MRTRLLAILLIIGLLSFSKCEDVQIGGTEGDSQGESTSINKCDPDLPNLSVGDHNVTEDFDLKYYQDKFEVFILAVSDSDCEECCHTEVMLKSIHESLANKSVGYKNMEIPIIRMDFAKFKDTVAPEDLFVNRVPKTFVYFKHKYHPFEEFDNERLFLHFLNRLFYPVVILKTKKDVNNFLKTDKEWIENTPFYNGNYISIGEFLPQYTKITRVIAFVSEKSEYKEELKTLAEDARDLSLREDLRIAKITNPKIVSEFKDKHEEWFGDMSSNSIVAVVKDADDKSARSEYYDLSIDTELFPLWINRVSLQPVELLTGTSIKIINMNQKAMFTAFINKKSSKIGKKSKDLVKRLKEIAKDYPHYQFTYTEESTFKEKKADIGITWNEEPALAYFNFLNQDKKMVFPRKQPLSKKNLKAFFDACWNGKIENNELDLPDKIRNFDKNMKNATKLTLDNVDDFLNAEHKDKMVLIFDSSKDFDQGKRVSQFFGKAATRFFELELQDNITLGFFDTSLQSLPDSLEEYTDQPCYVFFPYDKEPMEPIPADKFVVQKMMKYINKHAHTHFELSTFAHMSPHEYSQNKLGKKVTADHVIKLEEKRKLADKDRDAMYEIKDDL</sequence>
<keyword evidence="3" id="KW-1185">Reference proteome</keyword>
<dbReference type="Gene3D" id="3.40.30.10">
    <property type="entry name" value="Glutaredoxin"/>
    <property type="match status" value="1"/>
</dbReference>
<feature type="chain" id="PRO_5042139392" description="Thioredoxin domain-containing protein" evidence="1">
    <location>
        <begin position="21"/>
        <end position="615"/>
    </location>
</feature>